<evidence type="ECO:0000313" key="3">
    <source>
        <dbReference type="EMBL" id="GCB35541.1"/>
    </source>
</evidence>
<dbReference type="PANTHER" id="PTHR30032:SF4">
    <property type="entry name" value="AMIDASE ENHANCER"/>
    <property type="match status" value="1"/>
</dbReference>
<proteinExistence type="predicted"/>
<feature type="region of interest" description="Disordered" evidence="1">
    <location>
        <begin position="148"/>
        <end position="170"/>
    </location>
</feature>
<dbReference type="Proteomes" id="UP000288079">
    <property type="component" value="Unassembled WGS sequence"/>
</dbReference>
<gene>
    <name evidence="3" type="ORF">KGMB02408_24860</name>
</gene>
<dbReference type="Pfam" id="PF08486">
    <property type="entry name" value="SpoIID"/>
    <property type="match status" value="2"/>
</dbReference>
<evidence type="ECO:0000313" key="4">
    <source>
        <dbReference type="Proteomes" id="UP000288079"/>
    </source>
</evidence>
<evidence type="ECO:0000259" key="2">
    <source>
        <dbReference type="Pfam" id="PF08486"/>
    </source>
</evidence>
<dbReference type="InterPro" id="IPR013693">
    <property type="entry name" value="SpoIID/LytB_N"/>
</dbReference>
<dbReference type="InterPro" id="IPR013486">
    <property type="entry name" value="SpoIID/LytB"/>
</dbReference>
<name>A0A401LVJ9_9BACE</name>
<accession>A0A401LVJ9</accession>
<dbReference type="EMBL" id="BHWB01000006">
    <property type="protein sequence ID" value="GCB35541.1"/>
    <property type="molecule type" value="Genomic_DNA"/>
</dbReference>
<dbReference type="NCBIfam" id="TIGR02669">
    <property type="entry name" value="SpoIID_LytB"/>
    <property type="match status" value="1"/>
</dbReference>
<evidence type="ECO:0000256" key="1">
    <source>
        <dbReference type="SAM" id="MobiDB-lite"/>
    </source>
</evidence>
<keyword evidence="4" id="KW-1185">Reference proteome</keyword>
<organism evidence="3 4">
    <name type="scientific">Bacteroides faecalis</name>
    <dbReference type="NCBI Taxonomy" id="2447885"/>
    <lineage>
        <taxon>Bacteria</taxon>
        <taxon>Pseudomonadati</taxon>
        <taxon>Bacteroidota</taxon>
        <taxon>Bacteroidia</taxon>
        <taxon>Bacteroidales</taxon>
        <taxon>Bacteroidaceae</taxon>
        <taxon>Bacteroides</taxon>
    </lineage>
</organism>
<reference evidence="3 4" key="1">
    <citation type="submission" date="2018-10" db="EMBL/GenBank/DDBJ databases">
        <title>Draft Genome Sequence of Bacteroides sp. KCTC 15687.</title>
        <authorList>
            <person name="Yu S.Y."/>
            <person name="Kim J.S."/>
            <person name="Oh B.S."/>
            <person name="Park S.H."/>
            <person name="Kang S.W."/>
            <person name="Park J.E."/>
            <person name="Choi S.H."/>
            <person name="Han K.I."/>
            <person name="Lee K.C."/>
            <person name="Eom M.K."/>
            <person name="Suh M.K."/>
            <person name="Lee D.H."/>
            <person name="Yoon H."/>
            <person name="Kim B."/>
            <person name="Yang S.J."/>
            <person name="Lee J.S."/>
            <person name="Lee J.H."/>
        </authorList>
    </citation>
    <scope>NUCLEOTIDE SEQUENCE [LARGE SCALE GENOMIC DNA]</scope>
    <source>
        <strain evidence="3 4">KCTC 15687</strain>
    </source>
</reference>
<dbReference type="RefSeq" id="WP_125041448.1">
    <property type="nucleotide sequence ID" value="NZ_BHWB01000006.1"/>
</dbReference>
<dbReference type="GO" id="GO:0030435">
    <property type="term" value="P:sporulation resulting in formation of a cellular spore"/>
    <property type="evidence" value="ECO:0007669"/>
    <property type="project" value="InterPro"/>
</dbReference>
<comment type="caution">
    <text evidence="3">The sequence shown here is derived from an EMBL/GenBank/DDBJ whole genome shotgun (WGS) entry which is preliminary data.</text>
</comment>
<dbReference type="AlphaFoldDB" id="A0A401LVJ9"/>
<sequence>MREPLITVGILSGKEIEFSFPETFVSSDKIESVGDQKAVYKEGKIYWEGSLYDEISFSPQLSNSAFFELKDVTIGINFHWERKELQRFKGTLKLIIEEEKLTAINIISIEDYLTSVISSEMSATASLELLKAHAVISRSWLLNKIEEREGENEKPRTENQELRINKPENEELRIRNNEKPQMKTDNAAHSSFSILHSSFIKWYDHEAHTHFDVCADDHCQRYQGITRASTSKAIEAIFSTRGEVLMFENHICDARFSKCCGGALEEFQNCWENVKHPYLVGKRDDKTANELPDLTIEAEADQWIRTSPSAFCNTQDKKILSQVLNNYDQETADFYRWKVAYTQQELSELIYDRSGIDFGKIIDLIPIERGTSGRIIKLKIVGTLRTLIIGKELEIRRTLSSSHLYSSAFVIDKEGEKEIPSRFILTGAGWGHGVGLCQIGAAVMGEQGYAYNEILSHYYPGSTIEKQY</sequence>
<dbReference type="OrthoDB" id="9794671at2"/>
<dbReference type="GO" id="GO:0030288">
    <property type="term" value="C:outer membrane-bounded periplasmic space"/>
    <property type="evidence" value="ECO:0007669"/>
    <property type="project" value="TreeGrafter"/>
</dbReference>
<dbReference type="InterPro" id="IPR051922">
    <property type="entry name" value="Bact_Sporulation_Assoc"/>
</dbReference>
<dbReference type="PANTHER" id="PTHR30032">
    <property type="entry name" value="N-ACETYLMURAMOYL-L-ALANINE AMIDASE-RELATED"/>
    <property type="match status" value="1"/>
</dbReference>
<feature type="domain" description="Sporulation stage II protein D amidase enhancer LytB N-terminal" evidence="2">
    <location>
        <begin position="203"/>
        <end position="247"/>
    </location>
</feature>
<feature type="domain" description="Sporulation stage II protein D amidase enhancer LytB N-terminal" evidence="2">
    <location>
        <begin position="98"/>
        <end position="154"/>
    </location>
</feature>
<protein>
    <submittedName>
        <fullName evidence="3">Amidase</fullName>
    </submittedName>
</protein>